<protein>
    <submittedName>
        <fullName evidence="1">Jg7921 protein</fullName>
    </submittedName>
</protein>
<comment type="caution">
    <text evidence="1">The sequence shown here is derived from an EMBL/GenBank/DDBJ whole genome shotgun (WGS) entry which is preliminary data.</text>
</comment>
<dbReference type="Proteomes" id="UP000838756">
    <property type="component" value="Unassembled WGS sequence"/>
</dbReference>
<name>A0A8S4R7C1_9NEOP</name>
<organism evidence="1 2">
    <name type="scientific">Pararge aegeria aegeria</name>
    <dbReference type="NCBI Taxonomy" id="348720"/>
    <lineage>
        <taxon>Eukaryota</taxon>
        <taxon>Metazoa</taxon>
        <taxon>Ecdysozoa</taxon>
        <taxon>Arthropoda</taxon>
        <taxon>Hexapoda</taxon>
        <taxon>Insecta</taxon>
        <taxon>Pterygota</taxon>
        <taxon>Neoptera</taxon>
        <taxon>Endopterygota</taxon>
        <taxon>Lepidoptera</taxon>
        <taxon>Glossata</taxon>
        <taxon>Ditrysia</taxon>
        <taxon>Papilionoidea</taxon>
        <taxon>Nymphalidae</taxon>
        <taxon>Satyrinae</taxon>
        <taxon>Satyrini</taxon>
        <taxon>Parargina</taxon>
        <taxon>Pararge</taxon>
    </lineage>
</organism>
<evidence type="ECO:0000313" key="2">
    <source>
        <dbReference type="Proteomes" id="UP000838756"/>
    </source>
</evidence>
<gene>
    <name evidence="1" type="primary">jg7921</name>
    <name evidence="1" type="ORF">PAEG_LOCUS9469</name>
</gene>
<evidence type="ECO:0000313" key="1">
    <source>
        <dbReference type="EMBL" id="CAH2230215.1"/>
    </source>
</evidence>
<dbReference type="AlphaFoldDB" id="A0A8S4R7C1"/>
<accession>A0A8S4R7C1</accession>
<reference evidence="1" key="1">
    <citation type="submission" date="2022-03" db="EMBL/GenBank/DDBJ databases">
        <authorList>
            <person name="Lindestad O."/>
        </authorList>
    </citation>
    <scope>NUCLEOTIDE SEQUENCE</scope>
</reference>
<sequence length="114" mass="12289">MLRLRSARRVFWTEFAGPRGEAKKWSGSDLNYAVYAASVGPNSQWRGAGDQAARARAPDSCVITARIMECGGVTAALIIGEMFSGDLTTAALLTTQKNMFIVGFVGVDFRQALL</sequence>
<dbReference type="EMBL" id="CAKXAJ010024784">
    <property type="protein sequence ID" value="CAH2230215.1"/>
    <property type="molecule type" value="Genomic_DNA"/>
</dbReference>
<proteinExistence type="predicted"/>
<keyword evidence="2" id="KW-1185">Reference proteome</keyword>